<gene>
    <name evidence="1" type="ORF">ElyMa_004620700</name>
</gene>
<dbReference type="PANTHER" id="PTHR13391">
    <property type="entry name" value="MITOCHONDRIAL DISTRIBUTION REGULATOR MISATO"/>
    <property type="match status" value="1"/>
</dbReference>
<sequence length="184" mass="20522">MLFDAKDLDSCIAELSFNMTMQPPPTHTHTHIAKCTKEWLDCYRPQQPKSPRTALSSCSTVDDVLRLYLAETYPSSLNAGCVMRDGVMVGSPFPHIFSPNINHKGFISDTQRSANSGVYSVPAMTSLQSSSNIHSYVASLQQCVAQFKISRHNHFLEAGMEEDDYQEMVENLFTLAECYKTEGG</sequence>
<name>A0AAV4HXK3_9GAST</name>
<protein>
    <submittedName>
        <fullName evidence="1">Misato-like protein 1</fullName>
    </submittedName>
</protein>
<accession>A0AAV4HXK3</accession>
<evidence type="ECO:0000313" key="2">
    <source>
        <dbReference type="Proteomes" id="UP000762676"/>
    </source>
</evidence>
<dbReference type="GO" id="GO:0007005">
    <property type="term" value="P:mitochondrion organization"/>
    <property type="evidence" value="ECO:0007669"/>
    <property type="project" value="InterPro"/>
</dbReference>
<dbReference type="PANTHER" id="PTHR13391:SF0">
    <property type="entry name" value="PROTEIN MISATO HOMOLOG 1"/>
    <property type="match status" value="1"/>
</dbReference>
<dbReference type="InterPro" id="IPR049942">
    <property type="entry name" value="DML1/Misato"/>
</dbReference>
<proteinExistence type="predicted"/>
<organism evidence="1 2">
    <name type="scientific">Elysia marginata</name>
    <dbReference type="NCBI Taxonomy" id="1093978"/>
    <lineage>
        <taxon>Eukaryota</taxon>
        <taxon>Metazoa</taxon>
        <taxon>Spiralia</taxon>
        <taxon>Lophotrochozoa</taxon>
        <taxon>Mollusca</taxon>
        <taxon>Gastropoda</taxon>
        <taxon>Heterobranchia</taxon>
        <taxon>Euthyneura</taxon>
        <taxon>Panpulmonata</taxon>
        <taxon>Sacoglossa</taxon>
        <taxon>Placobranchoidea</taxon>
        <taxon>Plakobranchidae</taxon>
        <taxon>Elysia</taxon>
    </lineage>
</organism>
<keyword evidence="2" id="KW-1185">Reference proteome</keyword>
<dbReference type="Proteomes" id="UP000762676">
    <property type="component" value="Unassembled WGS sequence"/>
</dbReference>
<evidence type="ECO:0000313" key="1">
    <source>
        <dbReference type="EMBL" id="GFS02954.1"/>
    </source>
</evidence>
<dbReference type="AlphaFoldDB" id="A0AAV4HXK3"/>
<dbReference type="GO" id="GO:0005739">
    <property type="term" value="C:mitochondrion"/>
    <property type="evidence" value="ECO:0007669"/>
    <property type="project" value="TreeGrafter"/>
</dbReference>
<comment type="caution">
    <text evidence="1">The sequence shown here is derived from an EMBL/GenBank/DDBJ whole genome shotgun (WGS) entry which is preliminary data.</text>
</comment>
<reference evidence="1 2" key="1">
    <citation type="journal article" date="2021" name="Elife">
        <title>Chloroplast acquisition without the gene transfer in kleptoplastic sea slugs, Plakobranchus ocellatus.</title>
        <authorList>
            <person name="Maeda T."/>
            <person name="Takahashi S."/>
            <person name="Yoshida T."/>
            <person name="Shimamura S."/>
            <person name="Takaki Y."/>
            <person name="Nagai Y."/>
            <person name="Toyoda A."/>
            <person name="Suzuki Y."/>
            <person name="Arimoto A."/>
            <person name="Ishii H."/>
            <person name="Satoh N."/>
            <person name="Nishiyama T."/>
            <person name="Hasebe M."/>
            <person name="Maruyama T."/>
            <person name="Minagawa J."/>
            <person name="Obokata J."/>
            <person name="Shigenobu S."/>
        </authorList>
    </citation>
    <scope>NUCLEOTIDE SEQUENCE [LARGE SCALE GENOMIC DNA]</scope>
</reference>
<dbReference type="EMBL" id="BMAT01009263">
    <property type="protein sequence ID" value="GFS02954.1"/>
    <property type="molecule type" value="Genomic_DNA"/>
</dbReference>